<organism evidence="2 3">
    <name type="scientific">Cellvibrio fontiphilus</name>
    <dbReference type="NCBI Taxonomy" id="1815559"/>
    <lineage>
        <taxon>Bacteria</taxon>
        <taxon>Pseudomonadati</taxon>
        <taxon>Pseudomonadota</taxon>
        <taxon>Gammaproteobacteria</taxon>
        <taxon>Cellvibrionales</taxon>
        <taxon>Cellvibrionaceae</taxon>
        <taxon>Cellvibrio</taxon>
    </lineage>
</organism>
<dbReference type="InterPro" id="IPR012902">
    <property type="entry name" value="N_methyl_site"/>
</dbReference>
<proteinExistence type="predicted"/>
<dbReference type="Proteomes" id="UP001595555">
    <property type="component" value="Unassembled WGS sequence"/>
</dbReference>
<dbReference type="Pfam" id="PF07963">
    <property type="entry name" value="N_methyl"/>
    <property type="match status" value="1"/>
</dbReference>
<keyword evidence="1" id="KW-1133">Transmembrane helix</keyword>
<keyword evidence="1" id="KW-0472">Membrane</keyword>
<accession>A0ABV7FFR8</accession>
<evidence type="ECO:0000313" key="2">
    <source>
        <dbReference type="EMBL" id="MFC3114967.1"/>
    </source>
</evidence>
<keyword evidence="3" id="KW-1185">Reference proteome</keyword>
<comment type="caution">
    <text evidence="2">The sequence shown here is derived from an EMBL/GenBank/DDBJ whole genome shotgun (WGS) entry which is preliminary data.</text>
</comment>
<name>A0ABV7FFR8_9GAMM</name>
<sequence>MTPSASQRGFTLLEAVIALAIFAMGATALYAWLNTNLITLARVDAINQRHLAVVSATDFISKINPAEMPEGDIALNQLRIIWKAREPLAQADALDDQNKKTINNVTLMQLDVWVYKDERLLSQFVTTSLGVKKVRDIGDVIFD</sequence>
<reference evidence="3" key="1">
    <citation type="journal article" date="2019" name="Int. J. Syst. Evol. Microbiol.">
        <title>The Global Catalogue of Microorganisms (GCM) 10K type strain sequencing project: providing services to taxonomists for standard genome sequencing and annotation.</title>
        <authorList>
            <consortium name="The Broad Institute Genomics Platform"/>
            <consortium name="The Broad Institute Genome Sequencing Center for Infectious Disease"/>
            <person name="Wu L."/>
            <person name="Ma J."/>
        </authorList>
    </citation>
    <scope>NUCLEOTIDE SEQUENCE [LARGE SCALE GENOMIC DNA]</scope>
    <source>
        <strain evidence="3">KCTC 52237</strain>
    </source>
</reference>
<keyword evidence="1" id="KW-0812">Transmembrane</keyword>
<feature type="transmembrane region" description="Helical" evidence="1">
    <location>
        <begin position="12"/>
        <end position="33"/>
    </location>
</feature>
<gene>
    <name evidence="2" type="ORF">ACFODX_05295</name>
</gene>
<dbReference type="EMBL" id="JBHRTF010000002">
    <property type="protein sequence ID" value="MFC3114967.1"/>
    <property type="molecule type" value="Genomic_DNA"/>
</dbReference>
<protein>
    <submittedName>
        <fullName evidence="2">Type II secretion system protein J</fullName>
    </submittedName>
</protein>
<dbReference type="RefSeq" id="WP_378116786.1">
    <property type="nucleotide sequence ID" value="NZ_JBHRTF010000002.1"/>
</dbReference>
<dbReference type="PROSITE" id="PS00409">
    <property type="entry name" value="PROKAR_NTER_METHYL"/>
    <property type="match status" value="1"/>
</dbReference>
<evidence type="ECO:0000256" key="1">
    <source>
        <dbReference type="SAM" id="Phobius"/>
    </source>
</evidence>
<evidence type="ECO:0000313" key="3">
    <source>
        <dbReference type="Proteomes" id="UP001595555"/>
    </source>
</evidence>
<dbReference type="NCBIfam" id="TIGR02532">
    <property type="entry name" value="IV_pilin_GFxxxE"/>
    <property type="match status" value="1"/>
</dbReference>